<reference evidence="3" key="2">
    <citation type="submission" date="2023-05" db="EMBL/GenBank/DDBJ databases">
        <authorList>
            <person name="Fouks B."/>
        </authorList>
    </citation>
    <scope>NUCLEOTIDE SEQUENCE</scope>
    <source>
        <strain evidence="3">Stay&amp;Tobe</strain>
        <tissue evidence="3">Testes</tissue>
    </source>
</reference>
<keyword evidence="1" id="KW-0479">Metal-binding</keyword>
<feature type="non-terminal residue" evidence="3">
    <location>
        <position position="1"/>
    </location>
</feature>
<organism evidence="3 4">
    <name type="scientific">Diploptera punctata</name>
    <name type="common">Pacific beetle cockroach</name>
    <dbReference type="NCBI Taxonomy" id="6984"/>
    <lineage>
        <taxon>Eukaryota</taxon>
        <taxon>Metazoa</taxon>
        <taxon>Ecdysozoa</taxon>
        <taxon>Arthropoda</taxon>
        <taxon>Hexapoda</taxon>
        <taxon>Insecta</taxon>
        <taxon>Pterygota</taxon>
        <taxon>Neoptera</taxon>
        <taxon>Polyneoptera</taxon>
        <taxon>Dictyoptera</taxon>
        <taxon>Blattodea</taxon>
        <taxon>Blaberoidea</taxon>
        <taxon>Blaberidae</taxon>
        <taxon>Diplopterinae</taxon>
        <taxon>Diploptera</taxon>
    </lineage>
</organism>
<dbReference type="InterPro" id="IPR045189">
    <property type="entry name" value="UBR4-like"/>
</dbReference>
<accession>A0AAD7Z7M9</accession>
<dbReference type="EMBL" id="JASPKZ010010104">
    <property type="protein sequence ID" value="KAJ9575227.1"/>
    <property type="molecule type" value="Genomic_DNA"/>
</dbReference>
<protein>
    <recommendedName>
        <fullName evidence="2">E3 ubiquitin ligase UBR4 C-terminal domain-containing protein</fullName>
    </recommendedName>
</protein>
<dbReference type="PANTHER" id="PTHR21725">
    <property type="entry name" value="E3 UBIQUITIN-PROTEIN LIGASE UBR4"/>
    <property type="match status" value="1"/>
</dbReference>
<sequence length="963" mass="110432">MILKKINKFKRQKFINQSTLLKVKEDNVKFRKFTYHPLKHPQVSKFFLKISTKELTVWEKIYIQKSEKKKLMNFEIPGYALKMLTELLASFLEQDSIKQQYKGRLVGAVLNGYLSLRRLVVQRTRLIDDTQEKLLELLEEMTHRHRTEQETKAFMAICIETVQKYSPQDVRTPVFIFERLCSIIYPEENDVGEFFLTLEKDPQQEDFLQGRMLGNPYSSTEPGLGPLMRDVKNKICQDCELVALLEDDNGMDLLVNNKIISLDLPVREVLLGDATEEFVETLDAKSEQEVNNEEVYKMANVMADCGGLQIMLDRLAAIKDITRARPLLQVLLKLFRLCVKVQRNQEVLTQPELGAIGIFLGILQLCLAGEADTSQAAITEQLLDKEKKKLCLILPNLRFHLRVNIFQRYISILLHCTPDSCKLIHMLPSIVEFMNFEINNLIVRVELHGQMKQFYFVRFDFEHSPDDDWELLCILTAGIERNSIGNTLKDHIISLGIVRQALEYITLNSLSSRSDILDKAARYAARFQTTSVPFGILTISFYLKLPPMTGREIHSKPALKYILRFLTGLATENEPTKLAVSTDCIPIIHRLEQVSSDEHVGSLAENLLEALRAHSKVANRIEEVREQTRAEKKRLAMAMREKQLGALGMRTNEKGQVTAKSTLLMEDLGEETGLVCVICREGYKFQPSKVLGVYTFTKRCNVEEFEAKPRKTVGYSTVTHFNVVHVDCHMLTSQLARARDEWESAALQNANTKCNGLLPLWGPQVPESAFASCLARHNTYLQECTDDISYASTVHDLKLLLLRTRSGPREDKNLTSYLENSAPDKWLESSYEAEGPLYWAVLSLLLHPPSRWNRSRLSHLRRLLVTAQARHIQPAGPAGPRLSDVSVKEYSVYKSYLLFFGLVDGIYTNYFKKHLKDCWHRTVRNWCRVHLLKNLELRTAKDVSQLLSEIYFASLLIKIIAIS</sequence>
<dbReference type="InterPro" id="IPR025704">
    <property type="entry name" value="E3_Ub_ligase_UBR4_C"/>
</dbReference>
<comment type="caution">
    <text evidence="3">The sequence shown here is derived from an EMBL/GenBank/DDBJ whole genome shotgun (WGS) entry which is preliminary data.</text>
</comment>
<keyword evidence="4" id="KW-1185">Reference proteome</keyword>
<dbReference type="PROSITE" id="PS52043">
    <property type="entry name" value="UBR4_E3"/>
    <property type="match status" value="1"/>
</dbReference>
<dbReference type="AlphaFoldDB" id="A0AAD7Z7M9"/>
<feature type="region of interest" description="UBR4 E3 catalytic module" evidence="1">
    <location>
        <begin position="557"/>
        <end position="963"/>
    </location>
</feature>
<dbReference type="GO" id="GO:0008270">
    <property type="term" value="F:zinc ion binding"/>
    <property type="evidence" value="ECO:0007669"/>
    <property type="project" value="UniProtKB-KW"/>
</dbReference>
<feature type="domain" description="E3 ubiquitin ligase UBR4 C-terminal" evidence="2">
    <location>
        <begin position="553"/>
        <end position="803"/>
    </location>
</feature>
<dbReference type="Pfam" id="PF13764">
    <property type="entry name" value="E3_UbLigase_R4"/>
    <property type="match status" value="3"/>
</dbReference>
<dbReference type="PANTHER" id="PTHR21725:SF1">
    <property type="entry name" value="E3 UBIQUITIN-PROTEIN LIGASE UBR4"/>
    <property type="match status" value="1"/>
</dbReference>
<evidence type="ECO:0000259" key="2">
    <source>
        <dbReference type="Pfam" id="PF13764"/>
    </source>
</evidence>
<proteinExistence type="inferred from homology"/>
<dbReference type="Proteomes" id="UP001233999">
    <property type="component" value="Unassembled WGS sequence"/>
</dbReference>
<keyword evidence="1" id="KW-0863">Zinc-finger</keyword>
<evidence type="ECO:0000313" key="4">
    <source>
        <dbReference type="Proteomes" id="UP001233999"/>
    </source>
</evidence>
<name>A0AAD7Z7M9_DIPPU</name>
<evidence type="ECO:0000256" key="1">
    <source>
        <dbReference type="PROSITE-ProRule" id="PRU01388"/>
    </source>
</evidence>
<feature type="domain" description="E3 ubiquitin ligase UBR4 C-terminal" evidence="2">
    <location>
        <begin position="804"/>
        <end position="933"/>
    </location>
</feature>
<gene>
    <name evidence="3" type="ORF">L9F63_025821</name>
</gene>
<keyword evidence="1" id="KW-0862">Zinc</keyword>
<evidence type="ECO:0000313" key="3">
    <source>
        <dbReference type="EMBL" id="KAJ9575227.1"/>
    </source>
</evidence>
<comment type="similarity">
    <text evidence="1">Belongs to the UBR4 family.</text>
</comment>
<feature type="domain" description="E3 ubiquitin ligase UBR4 C-terminal" evidence="2">
    <location>
        <begin position="212"/>
        <end position="534"/>
    </location>
</feature>
<reference evidence="3" key="1">
    <citation type="journal article" date="2023" name="IScience">
        <title>Live-bearing cockroach genome reveals convergent evolutionary mechanisms linked to viviparity in insects and beyond.</title>
        <authorList>
            <person name="Fouks B."/>
            <person name="Harrison M.C."/>
            <person name="Mikhailova A.A."/>
            <person name="Marchal E."/>
            <person name="English S."/>
            <person name="Carruthers M."/>
            <person name="Jennings E.C."/>
            <person name="Chiamaka E.L."/>
            <person name="Frigard R.A."/>
            <person name="Pippel M."/>
            <person name="Attardo G.M."/>
            <person name="Benoit J.B."/>
            <person name="Bornberg-Bauer E."/>
            <person name="Tobe S.S."/>
        </authorList>
    </citation>
    <scope>NUCLEOTIDE SEQUENCE</scope>
    <source>
        <strain evidence="3">Stay&amp;Tobe</strain>
    </source>
</reference>